<keyword evidence="4 5" id="KW-0408">Iron</keyword>
<organism evidence="8 9">
    <name type="scientific">Allomyces macrogynus (strain ATCC 38327)</name>
    <name type="common">Allomyces javanicus var. macrogynus</name>
    <dbReference type="NCBI Taxonomy" id="578462"/>
    <lineage>
        <taxon>Eukaryota</taxon>
        <taxon>Fungi</taxon>
        <taxon>Fungi incertae sedis</taxon>
        <taxon>Blastocladiomycota</taxon>
        <taxon>Blastocladiomycetes</taxon>
        <taxon>Blastocladiales</taxon>
        <taxon>Blastocladiaceae</taxon>
        <taxon>Allomyces</taxon>
    </lineage>
</organism>
<keyword evidence="7" id="KW-1133">Transmembrane helix</keyword>
<evidence type="ECO:0000313" key="9">
    <source>
        <dbReference type="Proteomes" id="UP000054350"/>
    </source>
</evidence>
<evidence type="ECO:0000256" key="7">
    <source>
        <dbReference type="SAM" id="Phobius"/>
    </source>
</evidence>
<dbReference type="InterPro" id="IPR036396">
    <property type="entry name" value="Cyt_P450_sf"/>
</dbReference>
<keyword evidence="6" id="KW-0503">Monooxygenase</keyword>
<dbReference type="PANTHER" id="PTHR24296">
    <property type="entry name" value="CYTOCHROME P450"/>
    <property type="match status" value="1"/>
</dbReference>
<feature type="binding site" description="axial binding residue" evidence="5">
    <location>
        <position position="483"/>
    </location>
    <ligand>
        <name>heme</name>
        <dbReference type="ChEBI" id="CHEBI:30413"/>
    </ligand>
    <ligandPart>
        <name>Fe</name>
        <dbReference type="ChEBI" id="CHEBI:18248"/>
    </ligandPart>
</feature>
<keyword evidence="3 6" id="KW-0560">Oxidoreductase</keyword>
<keyword evidence="7" id="KW-0472">Membrane</keyword>
<keyword evidence="2 5" id="KW-0479">Metal-binding</keyword>
<dbReference type="PRINTS" id="PR00463">
    <property type="entry name" value="EP450I"/>
</dbReference>
<feature type="transmembrane region" description="Helical" evidence="7">
    <location>
        <begin position="45"/>
        <end position="63"/>
    </location>
</feature>
<keyword evidence="9" id="KW-1185">Reference proteome</keyword>
<dbReference type="EMBL" id="GG745332">
    <property type="protein sequence ID" value="KNE57836.1"/>
    <property type="molecule type" value="Genomic_DNA"/>
</dbReference>
<dbReference type="STRING" id="578462.A0A0L0S5Y9"/>
<dbReference type="VEuPathDB" id="FungiDB:AMAG_04681"/>
<dbReference type="PROSITE" id="PS00086">
    <property type="entry name" value="CYTOCHROME_P450"/>
    <property type="match status" value="1"/>
</dbReference>
<comment type="similarity">
    <text evidence="1 6">Belongs to the cytochrome P450 family.</text>
</comment>
<protein>
    <recommendedName>
        <fullName evidence="10">Cytochrome P450</fullName>
    </recommendedName>
</protein>
<dbReference type="Gene3D" id="1.10.630.10">
    <property type="entry name" value="Cytochrome P450"/>
    <property type="match status" value="1"/>
</dbReference>
<dbReference type="GO" id="GO:0020037">
    <property type="term" value="F:heme binding"/>
    <property type="evidence" value="ECO:0007669"/>
    <property type="project" value="InterPro"/>
</dbReference>
<dbReference type="Proteomes" id="UP000054350">
    <property type="component" value="Unassembled WGS sequence"/>
</dbReference>
<keyword evidence="5 6" id="KW-0349">Heme</keyword>
<reference evidence="8 9" key="1">
    <citation type="submission" date="2009-11" db="EMBL/GenBank/DDBJ databases">
        <title>Annotation of Allomyces macrogynus ATCC 38327.</title>
        <authorList>
            <consortium name="The Broad Institute Genome Sequencing Platform"/>
            <person name="Russ C."/>
            <person name="Cuomo C."/>
            <person name="Burger G."/>
            <person name="Gray M.W."/>
            <person name="Holland P.W.H."/>
            <person name="King N."/>
            <person name="Lang F.B.F."/>
            <person name="Roger A.J."/>
            <person name="Ruiz-Trillo I."/>
            <person name="Young S.K."/>
            <person name="Zeng Q."/>
            <person name="Gargeya S."/>
            <person name="Fitzgerald M."/>
            <person name="Haas B."/>
            <person name="Abouelleil A."/>
            <person name="Alvarado L."/>
            <person name="Arachchi H.M."/>
            <person name="Berlin A."/>
            <person name="Chapman S.B."/>
            <person name="Gearin G."/>
            <person name="Goldberg J."/>
            <person name="Griggs A."/>
            <person name="Gujja S."/>
            <person name="Hansen M."/>
            <person name="Heiman D."/>
            <person name="Howarth C."/>
            <person name="Larimer J."/>
            <person name="Lui A."/>
            <person name="MacDonald P.J.P."/>
            <person name="McCowen C."/>
            <person name="Montmayeur A."/>
            <person name="Murphy C."/>
            <person name="Neiman D."/>
            <person name="Pearson M."/>
            <person name="Priest M."/>
            <person name="Roberts A."/>
            <person name="Saif S."/>
            <person name="Shea T."/>
            <person name="Sisk P."/>
            <person name="Stolte C."/>
            <person name="Sykes S."/>
            <person name="Wortman J."/>
            <person name="Nusbaum C."/>
            <person name="Birren B."/>
        </authorList>
    </citation>
    <scope>NUCLEOTIDE SEQUENCE [LARGE SCALE GENOMIC DNA]</scope>
    <source>
        <strain evidence="8 9">ATCC 38327</strain>
    </source>
</reference>
<evidence type="ECO:0000256" key="6">
    <source>
        <dbReference type="RuleBase" id="RU000461"/>
    </source>
</evidence>
<dbReference type="OMA" id="GRHKYDP"/>
<dbReference type="GO" id="GO:0004497">
    <property type="term" value="F:monooxygenase activity"/>
    <property type="evidence" value="ECO:0007669"/>
    <property type="project" value="UniProtKB-KW"/>
</dbReference>
<comment type="cofactor">
    <cofactor evidence="5">
        <name>heme</name>
        <dbReference type="ChEBI" id="CHEBI:30413"/>
    </cofactor>
</comment>
<evidence type="ECO:0000256" key="4">
    <source>
        <dbReference type="ARBA" id="ARBA00023004"/>
    </source>
</evidence>
<dbReference type="InterPro" id="IPR002401">
    <property type="entry name" value="Cyt_P450_E_grp-I"/>
</dbReference>
<evidence type="ECO:0000256" key="3">
    <source>
        <dbReference type="ARBA" id="ARBA00023002"/>
    </source>
</evidence>
<evidence type="ECO:0000256" key="2">
    <source>
        <dbReference type="ARBA" id="ARBA00022723"/>
    </source>
</evidence>
<proteinExistence type="inferred from homology"/>
<evidence type="ECO:0000256" key="5">
    <source>
        <dbReference type="PIRSR" id="PIRSR602401-1"/>
    </source>
</evidence>
<gene>
    <name evidence="8" type="ORF">AMAG_04681</name>
</gene>
<evidence type="ECO:0008006" key="10">
    <source>
        <dbReference type="Google" id="ProtNLM"/>
    </source>
</evidence>
<dbReference type="PRINTS" id="PR00385">
    <property type="entry name" value="P450"/>
</dbReference>
<dbReference type="AlphaFoldDB" id="A0A0L0S5Y9"/>
<dbReference type="InterPro" id="IPR017972">
    <property type="entry name" value="Cyt_P450_CS"/>
</dbReference>
<dbReference type="GO" id="GO:0006629">
    <property type="term" value="P:lipid metabolic process"/>
    <property type="evidence" value="ECO:0007669"/>
    <property type="project" value="UniProtKB-ARBA"/>
</dbReference>
<dbReference type="SUPFAM" id="SSF48264">
    <property type="entry name" value="Cytochrome P450"/>
    <property type="match status" value="1"/>
</dbReference>
<sequence length="549" mass="61956">MSGTVFDVQGAGALGTLLSGNSTSRILNGVHAAIATTKMLTPLQAVGATFGTLVAALIAVLFYERKRKIRHDIPTIPTWGPLGSAPEMLAHRWDRLDWSLWKQRWHLDRGDGMTAYVWAPFQPTLIVTCDPRNVEHVLKTRFDNYIKGPVFDKIQRVMLGHGIFNADGEQWRVQRKTAANMFTINNFRDFMMHVFLDRSQILTSRLRDAARSGTIVDLHDLLYRFTLDSFMEIGYGARIDALKSDEPIPFAAAFDRAQTIINRRYSMGKIQWKVIEWFTGEGKEVVECMKVADKFAYDLIAKRRAEGGLESKNDLLSRLLVMKNPETGKPYPDVELRDMVLNFLIAGRDTTAQSLSWTFFELAKNPEAVAKFRAEISVVCPDGEPDYQTVTKQLKYGAAILSEGLRLHPSVPAEIKFAVEDDVWPDGTRIRKGDGTAWMPWVMGRLPELWGDDALEFHPERWIDSKHPGPFKWPVFNGGPRTCLGQPMVYIQAVACLAEVTRQFDLELVAPEEVVYRPALTLQMKNGLRVRVHERGVGDRASEGIAFCA</sequence>
<evidence type="ECO:0000313" key="8">
    <source>
        <dbReference type="EMBL" id="KNE57836.1"/>
    </source>
</evidence>
<name>A0A0L0S5Y9_ALLM3</name>
<dbReference type="InterPro" id="IPR001128">
    <property type="entry name" value="Cyt_P450"/>
</dbReference>
<evidence type="ECO:0000256" key="1">
    <source>
        <dbReference type="ARBA" id="ARBA00010617"/>
    </source>
</evidence>
<dbReference type="GO" id="GO:0005506">
    <property type="term" value="F:iron ion binding"/>
    <property type="evidence" value="ECO:0007669"/>
    <property type="project" value="InterPro"/>
</dbReference>
<dbReference type="OrthoDB" id="1470350at2759"/>
<dbReference type="GO" id="GO:0016705">
    <property type="term" value="F:oxidoreductase activity, acting on paired donors, with incorporation or reduction of molecular oxygen"/>
    <property type="evidence" value="ECO:0007669"/>
    <property type="project" value="InterPro"/>
</dbReference>
<accession>A0A0L0S5Y9</accession>
<reference evidence="9" key="2">
    <citation type="submission" date="2009-11" db="EMBL/GenBank/DDBJ databases">
        <title>The Genome Sequence of Allomyces macrogynus strain ATCC 38327.</title>
        <authorList>
            <consortium name="The Broad Institute Genome Sequencing Platform"/>
            <person name="Russ C."/>
            <person name="Cuomo C."/>
            <person name="Shea T."/>
            <person name="Young S.K."/>
            <person name="Zeng Q."/>
            <person name="Koehrsen M."/>
            <person name="Haas B."/>
            <person name="Borodovsky M."/>
            <person name="Guigo R."/>
            <person name="Alvarado L."/>
            <person name="Berlin A."/>
            <person name="Borenstein D."/>
            <person name="Chen Z."/>
            <person name="Engels R."/>
            <person name="Freedman E."/>
            <person name="Gellesch M."/>
            <person name="Goldberg J."/>
            <person name="Griggs A."/>
            <person name="Gujja S."/>
            <person name="Heiman D."/>
            <person name="Hepburn T."/>
            <person name="Howarth C."/>
            <person name="Jen D."/>
            <person name="Larson L."/>
            <person name="Lewis B."/>
            <person name="Mehta T."/>
            <person name="Park D."/>
            <person name="Pearson M."/>
            <person name="Roberts A."/>
            <person name="Saif S."/>
            <person name="Shenoy N."/>
            <person name="Sisk P."/>
            <person name="Stolte C."/>
            <person name="Sykes S."/>
            <person name="Walk T."/>
            <person name="White J."/>
            <person name="Yandava C."/>
            <person name="Burger G."/>
            <person name="Gray M.W."/>
            <person name="Holland P.W.H."/>
            <person name="King N."/>
            <person name="Lang F.B.F."/>
            <person name="Roger A.J."/>
            <person name="Ruiz-Trillo I."/>
            <person name="Lander E."/>
            <person name="Nusbaum C."/>
        </authorList>
    </citation>
    <scope>NUCLEOTIDE SEQUENCE [LARGE SCALE GENOMIC DNA]</scope>
    <source>
        <strain evidence="9">ATCC 38327</strain>
    </source>
</reference>
<dbReference type="Pfam" id="PF00067">
    <property type="entry name" value="p450"/>
    <property type="match status" value="1"/>
</dbReference>
<dbReference type="eggNOG" id="KOG0157">
    <property type="taxonomic scope" value="Eukaryota"/>
</dbReference>
<keyword evidence="7" id="KW-0812">Transmembrane</keyword>